<accession>A0AAE0GWT2</accession>
<feature type="compositionally biased region" description="Acidic residues" evidence="1">
    <location>
        <begin position="154"/>
        <end position="163"/>
    </location>
</feature>
<evidence type="ECO:0000313" key="2">
    <source>
        <dbReference type="EMBL" id="KAK3285764.1"/>
    </source>
</evidence>
<organism evidence="2 3">
    <name type="scientific">Cymbomonas tetramitiformis</name>
    <dbReference type="NCBI Taxonomy" id="36881"/>
    <lineage>
        <taxon>Eukaryota</taxon>
        <taxon>Viridiplantae</taxon>
        <taxon>Chlorophyta</taxon>
        <taxon>Pyramimonadophyceae</taxon>
        <taxon>Pyramimonadales</taxon>
        <taxon>Pyramimonadaceae</taxon>
        <taxon>Cymbomonas</taxon>
    </lineage>
</organism>
<sequence length="313" mass="33460">MGGNSVGMPSAAVSATGTIPGSGGDIPGMPDAWCSLYRVHQYRERQAAVTPAEVRQDLFGEQQERCESREATELGADVPVAAVGDEPRVRDSSPEVDDIYLTQQLARANDPQQVDPAVSDAAGDDDSMAQCLAKNKDTDTLAALNSHPLQQDMGSDEDQLEEDMPNHPLEVDDDDSEDEGKENLEADVGRCKRILCGGGVLWTANLAAAHDEDHGALLLVFYAYLRGKRVKTRWHMDLVEVGVPRMEYVKGALLLEHLGADFLTELTADASGTQDQHHHHRPGGNGVCESGNAAAATNLEDGQAPGGQSRPAA</sequence>
<name>A0AAE0GWT2_9CHLO</name>
<evidence type="ECO:0000256" key="1">
    <source>
        <dbReference type="SAM" id="MobiDB-lite"/>
    </source>
</evidence>
<comment type="caution">
    <text evidence="2">The sequence shown here is derived from an EMBL/GenBank/DDBJ whole genome shotgun (WGS) entry which is preliminary data.</text>
</comment>
<feature type="compositionally biased region" description="Acidic residues" evidence="1">
    <location>
        <begin position="171"/>
        <end position="180"/>
    </location>
</feature>
<dbReference type="EMBL" id="LGRX02001645">
    <property type="protein sequence ID" value="KAK3285764.1"/>
    <property type="molecule type" value="Genomic_DNA"/>
</dbReference>
<reference evidence="2 3" key="1">
    <citation type="journal article" date="2015" name="Genome Biol. Evol.">
        <title>Comparative Genomics of a Bacterivorous Green Alga Reveals Evolutionary Causalities and Consequences of Phago-Mixotrophic Mode of Nutrition.</title>
        <authorList>
            <person name="Burns J.A."/>
            <person name="Paasch A."/>
            <person name="Narechania A."/>
            <person name="Kim E."/>
        </authorList>
    </citation>
    <scope>NUCLEOTIDE SEQUENCE [LARGE SCALE GENOMIC DNA]</scope>
    <source>
        <strain evidence="2 3">PLY_AMNH</strain>
    </source>
</reference>
<proteinExistence type="predicted"/>
<keyword evidence="3" id="KW-1185">Reference proteome</keyword>
<dbReference type="Proteomes" id="UP001190700">
    <property type="component" value="Unassembled WGS sequence"/>
</dbReference>
<feature type="region of interest" description="Disordered" evidence="1">
    <location>
        <begin position="149"/>
        <end position="182"/>
    </location>
</feature>
<protein>
    <submittedName>
        <fullName evidence="2">Uncharacterized protein</fullName>
    </submittedName>
</protein>
<feature type="region of interest" description="Disordered" evidence="1">
    <location>
        <begin position="271"/>
        <end position="313"/>
    </location>
</feature>
<evidence type="ECO:0000313" key="3">
    <source>
        <dbReference type="Proteomes" id="UP001190700"/>
    </source>
</evidence>
<gene>
    <name evidence="2" type="ORF">CYMTET_6644</name>
</gene>
<dbReference type="AlphaFoldDB" id="A0AAE0GWT2"/>